<dbReference type="Proteomes" id="UP000013893">
    <property type="component" value="Chromosome"/>
</dbReference>
<dbReference type="HOGENOM" id="CLU_2750287_0_0_0"/>
<name>R4PZB0_9BACT</name>
<dbReference type="KEGG" id="saal:L336_0891"/>
<dbReference type="EMBL" id="CP005957">
    <property type="protein sequence ID" value="AGL62591.1"/>
    <property type="molecule type" value="Genomic_DNA"/>
</dbReference>
<gene>
    <name evidence="1" type="ORF">L336_0891</name>
</gene>
<evidence type="ECO:0000313" key="1">
    <source>
        <dbReference type="EMBL" id="AGL62591.1"/>
    </source>
</evidence>
<keyword evidence="2" id="KW-1185">Reference proteome</keyword>
<accession>R4PZB0</accession>
<proteinExistence type="predicted"/>
<sequence>MRYTIYNMPRRNRTPKHILRKLPVKERTKIRYPTKKAAEAAMCQRILYEPTVLLRVYQSPHDGGWYLTSK</sequence>
<reference evidence="1 2" key="1">
    <citation type="journal article" date="2013" name="Nat. Biotechnol.">
        <title>Genome sequences of rare, uncultured bacteria obtained by differential coverage binning of multiple metagenomes.</title>
        <authorList>
            <person name="Albertsen M."/>
            <person name="Hugenholtz P."/>
            <person name="Skarshewski A."/>
            <person name="Nielsen K.L."/>
            <person name="Tyson G.W."/>
            <person name="Nielsen P.H."/>
        </authorList>
    </citation>
    <scope>NUCLEOTIDE SEQUENCE [LARGE SCALE GENOMIC DNA]</scope>
    <source>
        <strain evidence="1">TM71</strain>
    </source>
</reference>
<evidence type="ECO:0000313" key="2">
    <source>
        <dbReference type="Proteomes" id="UP000013893"/>
    </source>
</evidence>
<protein>
    <submittedName>
        <fullName evidence="1">Uncharacterized protein</fullName>
    </submittedName>
</protein>
<dbReference type="AlphaFoldDB" id="R4PZB0"/>
<organism evidence="1 2">
    <name type="scientific">Candidatus Saccharimonas aalborgensis</name>
    <dbReference type="NCBI Taxonomy" id="1332188"/>
    <lineage>
        <taxon>Bacteria</taxon>
        <taxon>Candidatus Saccharimonadota</taxon>
        <taxon>Candidatus Saccharimonadia</taxon>
        <taxon>Candidatus Saccharimonadales</taxon>
        <taxon>Candidatus Saccharimonadaceae</taxon>
        <taxon>Candidatus Saccharimonas</taxon>
    </lineage>
</organism>